<evidence type="ECO:0000313" key="3">
    <source>
        <dbReference type="Proteomes" id="UP000308707"/>
    </source>
</evidence>
<dbReference type="InterPro" id="IPR029045">
    <property type="entry name" value="ClpP/crotonase-like_dom_sf"/>
</dbReference>
<dbReference type="Gene3D" id="3.90.226.10">
    <property type="entry name" value="2-enoyl-CoA Hydratase, Chain A, domain 1"/>
    <property type="match status" value="1"/>
</dbReference>
<dbReference type="OrthoDB" id="6034073at2"/>
<name>A0A4U5JZJ2_9GAMM</name>
<keyword evidence="3" id="KW-1185">Reference proteome</keyword>
<evidence type="ECO:0000313" key="2">
    <source>
        <dbReference type="EMBL" id="TKR34278.1"/>
    </source>
</evidence>
<comment type="caution">
    <text evidence="2">The sequence shown here is derived from an EMBL/GenBank/DDBJ whole genome shotgun (WGS) entry which is preliminary data.</text>
</comment>
<accession>A0A4U5JZJ2</accession>
<dbReference type="Proteomes" id="UP000308707">
    <property type="component" value="Unassembled WGS sequence"/>
</dbReference>
<proteinExistence type="predicted"/>
<evidence type="ECO:0000256" key="1">
    <source>
        <dbReference type="SAM" id="MobiDB-lite"/>
    </source>
</evidence>
<dbReference type="EMBL" id="SZUA01000001">
    <property type="protein sequence ID" value="TKR34278.1"/>
    <property type="molecule type" value="Genomic_DNA"/>
</dbReference>
<organism evidence="2 3">
    <name type="scientific">Luteimonas gilva</name>
    <dbReference type="NCBI Taxonomy" id="2572684"/>
    <lineage>
        <taxon>Bacteria</taxon>
        <taxon>Pseudomonadati</taxon>
        <taxon>Pseudomonadota</taxon>
        <taxon>Gammaproteobacteria</taxon>
        <taxon>Lysobacterales</taxon>
        <taxon>Lysobacteraceae</taxon>
        <taxon>Luteimonas</taxon>
    </lineage>
</organism>
<protein>
    <submittedName>
        <fullName evidence="2">Uncharacterized protein</fullName>
    </submittedName>
</protein>
<dbReference type="AlphaFoldDB" id="A0A4U5JZJ2"/>
<sequence length="334" mass="35417">MPLCLALAACQAKNPAGDEEAKPETVPVSNGDGSGAVSTATPESKPAEKPVNVHKSTKWPPAEVSSGTATVSCDVDPGKGESRPLTNLEFFSVVDAMSPCQESGAIRLSYSGKIAADFTDLVDRVGAMADRMDIRTRVLDLDSSGGRVEDAMKAGDIIAESRWTLRVGEAAICHSACVLVLAAGDDRAIAGKVGIHRMVRIGSKASSRTELSEELQQVYQRMKAYLERNGASVAVADLMMTVPNRSLRLLGEDELKEYGLDGTNAAQDDLERIVLSRKCGEDFVKRKDEYSRAYEAECAAKKTGTSVACAAALDARYGFPDPKCPADGPQPASG</sequence>
<gene>
    <name evidence="2" type="ORF">FCE95_06340</name>
</gene>
<dbReference type="SUPFAM" id="SSF52096">
    <property type="entry name" value="ClpP/crotonase"/>
    <property type="match status" value="1"/>
</dbReference>
<feature type="region of interest" description="Disordered" evidence="1">
    <location>
        <begin position="13"/>
        <end position="78"/>
    </location>
</feature>
<reference evidence="2 3" key="1">
    <citation type="submission" date="2019-04" db="EMBL/GenBank/DDBJ databases">
        <title>Reference strain of H23.</title>
        <authorList>
            <person name="Luo X."/>
        </authorList>
    </citation>
    <scope>NUCLEOTIDE SEQUENCE [LARGE SCALE GENOMIC DNA]</scope>
    <source>
        <strain evidence="2 3">H23</strain>
    </source>
</reference>